<name>A0ABR4NLZ7_9SACH</name>
<proteinExistence type="predicted"/>
<dbReference type="Gene3D" id="1.10.510.10">
    <property type="entry name" value="Transferase(Phosphotransferase) domain 1"/>
    <property type="match status" value="1"/>
</dbReference>
<dbReference type="Gene3D" id="1.25.10.10">
    <property type="entry name" value="Leucine-rich Repeat Variant"/>
    <property type="match status" value="1"/>
</dbReference>
<evidence type="ECO:0000256" key="2">
    <source>
        <dbReference type="SAM" id="MobiDB-lite"/>
    </source>
</evidence>
<dbReference type="InterPro" id="IPR011989">
    <property type="entry name" value="ARM-like"/>
</dbReference>
<sequence length="674" mass="77167">MNFSSIFKSITNFQFPYTIDEGNVVLETPLWQVFDGTRKADSLPVTIFKAQVRGDTSSLIANAIHKAKILRIPGLCNVLETFDSDPQSTFIITERVTPFNWAKIGDYSKNKDAIYLWVSQLVTTLKYMKSFVLGALNKESLFFNSKGELVVFGLELCSNIDDSYHFSSMMKPYYSICRLTPPASEDPTIVDSLLLGNLLKNDLLKRTGIPRDWNPLISSLCSGKYKIAQFADKMENTDTWQTNPMIDLYTELKELHIKDMQGKIVVLNNLEGLFFEDKAMFNNMGPGFIENLILPEITELIQLLIKNGGNGISSGHSKIVSFLSILLELTVEYKCYTDSFKDTVALSFKLPDRQVRFLLLMFLPHLIEPFGTTDVCNRIYPQFTQGLSDSEPKLRLETLKKVPCIVPCLNERQLNNELLRYLAKTQVDSDIEIRTWTVFIITRISNELSSSMGNRASILATAFTKSLKDPDIKPRLAALHGLTETIDLFDAETIATKVLSVIAPSFMDRDKLVRDKARELFKRYISKLEDEASVLDGDADESSSTPQIDFQAYECDNDSELLSQFLENLKLGSSSSSSLHLMKARSNNNSNISIPEDLPKTERAERNVERKERNVERKERNVERKVERHNVERKVERRVERPAERRVERKVIRKQEKKVEVPWEEPEVDEWDEW</sequence>
<feature type="region of interest" description="Disordered" evidence="2">
    <location>
        <begin position="588"/>
        <end position="618"/>
    </location>
</feature>
<dbReference type="InterPro" id="IPR051177">
    <property type="entry name" value="CIK-Related_Protein"/>
</dbReference>
<reference evidence="3 4" key="1">
    <citation type="submission" date="2024-05" db="EMBL/GenBank/DDBJ databases">
        <title>Long read based assembly of the Candida bracarensis genome reveals expanded adhesin content.</title>
        <authorList>
            <person name="Marcet-Houben M."/>
            <person name="Ksiezopolska E."/>
            <person name="Gabaldon T."/>
        </authorList>
    </citation>
    <scope>NUCLEOTIDE SEQUENCE [LARGE SCALE GENOMIC DNA]</scope>
    <source>
        <strain evidence="3 4">CBM6</strain>
    </source>
</reference>
<dbReference type="Proteomes" id="UP001623330">
    <property type="component" value="Unassembled WGS sequence"/>
</dbReference>
<dbReference type="PROSITE" id="PS50077">
    <property type="entry name" value="HEAT_REPEAT"/>
    <property type="match status" value="1"/>
</dbReference>
<dbReference type="InterPro" id="IPR016024">
    <property type="entry name" value="ARM-type_fold"/>
</dbReference>
<feature type="repeat" description="HEAT" evidence="1">
    <location>
        <begin position="379"/>
        <end position="417"/>
    </location>
</feature>
<keyword evidence="4" id="KW-1185">Reference proteome</keyword>
<dbReference type="PANTHER" id="PTHR12984">
    <property type="entry name" value="SCY1-RELATED S/T PROTEIN KINASE-LIKE"/>
    <property type="match status" value="1"/>
</dbReference>
<gene>
    <name evidence="3" type="ORF">RNJ44_02479</name>
</gene>
<dbReference type="InterPro" id="IPR021133">
    <property type="entry name" value="HEAT_type_2"/>
</dbReference>
<evidence type="ECO:0000256" key="1">
    <source>
        <dbReference type="PROSITE-ProRule" id="PRU00103"/>
    </source>
</evidence>
<organism evidence="3 4">
    <name type="scientific">Nakaseomyces bracarensis</name>
    <dbReference type="NCBI Taxonomy" id="273131"/>
    <lineage>
        <taxon>Eukaryota</taxon>
        <taxon>Fungi</taxon>
        <taxon>Dikarya</taxon>
        <taxon>Ascomycota</taxon>
        <taxon>Saccharomycotina</taxon>
        <taxon>Saccharomycetes</taxon>
        <taxon>Saccharomycetales</taxon>
        <taxon>Saccharomycetaceae</taxon>
        <taxon>Nakaseomyces</taxon>
    </lineage>
</organism>
<dbReference type="EMBL" id="JBEVYD010000013">
    <property type="protein sequence ID" value="KAL3228534.1"/>
    <property type="molecule type" value="Genomic_DNA"/>
</dbReference>
<feature type="compositionally biased region" description="Basic and acidic residues" evidence="2">
    <location>
        <begin position="597"/>
        <end position="618"/>
    </location>
</feature>
<comment type="caution">
    <text evidence="3">The sequence shown here is derived from an EMBL/GenBank/DDBJ whole genome shotgun (WGS) entry which is preliminary data.</text>
</comment>
<accession>A0ABR4NLZ7</accession>
<evidence type="ECO:0000313" key="4">
    <source>
        <dbReference type="Proteomes" id="UP001623330"/>
    </source>
</evidence>
<dbReference type="Gene3D" id="3.30.200.20">
    <property type="entry name" value="Phosphorylase Kinase, domain 1"/>
    <property type="match status" value="1"/>
</dbReference>
<dbReference type="SUPFAM" id="SSF48371">
    <property type="entry name" value="ARM repeat"/>
    <property type="match status" value="1"/>
</dbReference>
<evidence type="ECO:0000313" key="3">
    <source>
        <dbReference type="EMBL" id="KAL3228534.1"/>
    </source>
</evidence>
<protein>
    <submittedName>
        <fullName evidence="3">Cytoplasmic export protein 1</fullName>
    </submittedName>
</protein>
<dbReference type="PANTHER" id="PTHR12984:SF3">
    <property type="entry name" value="N-TERMINAL KINASE-LIKE PROTEIN"/>
    <property type="match status" value="1"/>
</dbReference>